<feature type="binding site" evidence="1">
    <location>
        <begin position="12"/>
        <end position="17"/>
    </location>
    <ligand>
        <name>ATP</name>
        <dbReference type="ChEBI" id="CHEBI:30616"/>
    </ligand>
</feature>
<dbReference type="Pfam" id="PF13500">
    <property type="entry name" value="AAA_26"/>
    <property type="match status" value="1"/>
</dbReference>
<evidence type="ECO:0000313" key="3">
    <source>
        <dbReference type="Proteomes" id="UP001596298"/>
    </source>
</evidence>
<dbReference type="EMBL" id="JBHSWH010000001">
    <property type="protein sequence ID" value="MFC6707852.1"/>
    <property type="molecule type" value="Genomic_DNA"/>
</dbReference>
<keyword evidence="1" id="KW-0460">Magnesium</keyword>
<sequence>MTVLVVTGTDTDVGKTIATAAIAAALTAAGRRVMVYKPTQTGVSGDEPGDVAEVERLTGVLGEDGVRLVAPMAPRPAGALESATLPRLDEHVERVTRLERSCDVVLVEGAGGLLVELTECGETIADLARAVQASVVVVVRSALGTLNHTALTLEALQARGIQPLGVVVGSWPSDPSTVEVSNRETLKAGEVPMLGAIPAGAGQLSRAAFVARAPGWLTQLPR</sequence>
<evidence type="ECO:0000256" key="1">
    <source>
        <dbReference type="HAMAP-Rule" id="MF_00336"/>
    </source>
</evidence>
<reference evidence="3" key="1">
    <citation type="journal article" date="2019" name="Int. J. Syst. Evol. Microbiol.">
        <title>The Global Catalogue of Microorganisms (GCM) 10K type strain sequencing project: providing services to taxonomists for standard genome sequencing and annotation.</title>
        <authorList>
            <consortium name="The Broad Institute Genomics Platform"/>
            <consortium name="The Broad Institute Genome Sequencing Center for Infectious Disease"/>
            <person name="Wu L."/>
            <person name="Ma J."/>
        </authorList>
    </citation>
    <scope>NUCLEOTIDE SEQUENCE [LARGE SCALE GENOMIC DNA]</scope>
    <source>
        <strain evidence="3">CCUG 58127</strain>
    </source>
</reference>
<organism evidence="2 3">
    <name type="scientific">Flexivirga alba</name>
    <dbReference type="NCBI Taxonomy" id="702742"/>
    <lineage>
        <taxon>Bacteria</taxon>
        <taxon>Bacillati</taxon>
        <taxon>Actinomycetota</taxon>
        <taxon>Actinomycetes</taxon>
        <taxon>Micrococcales</taxon>
        <taxon>Dermacoccaceae</taxon>
        <taxon>Flexivirga</taxon>
    </lineage>
</organism>
<comment type="subcellular location">
    <subcellularLocation>
        <location evidence="1">Cytoplasm</location>
    </subcellularLocation>
</comment>
<feature type="binding site" evidence="1">
    <location>
        <begin position="198"/>
        <end position="200"/>
    </location>
    <ligand>
        <name>ATP</name>
        <dbReference type="ChEBI" id="CHEBI:30616"/>
    </ligand>
</feature>
<feature type="binding site" evidence="1">
    <location>
        <begin position="169"/>
        <end position="170"/>
    </location>
    <ligand>
        <name>ATP</name>
        <dbReference type="ChEBI" id="CHEBI:30616"/>
    </ligand>
</feature>
<comment type="function">
    <text evidence="1">Catalyzes a mechanistically unusual reaction, the ATP-dependent insertion of CO2 between the N7 and N8 nitrogen atoms of 7,8-diaminopelargonic acid (DAPA, also called 7,8-diammoniononanoate) to form a ureido ring.</text>
</comment>
<dbReference type="EC" id="6.3.3.3" evidence="1"/>
<gene>
    <name evidence="1 2" type="primary">bioD</name>
    <name evidence="2" type="ORF">ACFQDH_22105</name>
</gene>
<dbReference type="NCBIfam" id="TIGR00347">
    <property type="entry name" value="bioD"/>
    <property type="match status" value="1"/>
</dbReference>
<dbReference type="HAMAP" id="MF_00336">
    <property type="entry name" value="BioD"/>
    <property type="match status" value="1"/>
</dbReference>
<dbReference type="RefSeq" id="WP_382404513.1">
    <property type="nucleotide sequence ID" value="NZ_JBHSWH010000001.1"/>
</dbReference>
<keyword evidence="3" id="KW-1185">Reference proteome</keyword>
<dbReference type="CDD" id="cd03109">
    <property type="entry name" value="DTBS"/>
    <property type="match status" value="1"/>
</dbReference>
<keyword evidence="1" id="KW-0093">Biotin biosynthesis</keyword>
<comment type="subunit">
    <text evidence="1">Homodimer.</text>
</comment>
<name>A0ABW2AM04_9MICO</name>
<feature type="binding site" evidence="1">
    <location>
        <position position="50"/>
    </location>
    <ligand>
        <name>Mg(2+)</name>
        <dbReference type="ChEBI" id="CHEBI:18420"/>
    </ligand>
</feature>
<comment type="catalytic activity">
    <reaction evidence="1">
        <text>(7R,8S)-7,8-diammoniononanoate + CO2 + ATP = (4R,5S)-dethiobiotin + ADP + phosphate + 3 H(+)</text>
        <dbReference type="Rhea" id="RHEA:15805"/>
        <dbReference type="ChEBI" id="CHEBI:15378"/>
        <dbReference type="ChEBI" id="CHEBI:16526"/>
        <dbReference type="ChEBI" id="CHEBI:30616"/>
        <dbReference type="ChEBI" id="CHEBI:43474"/>
        <dbReference type="ChEBI" id="CHEBI:149469"/>
        <dbReference type="ChEBI" id="CHEBI:149473"/>
        <dbReference type="ChEBI" id="CHEBI:456216"/>
        <dbReference type="EC" id="6.3.3.3"/>
    </reaction>
</comment>
<dbReference type="PANTHER" id="PTHR43210">
    <property type="entry name" value="DETHIOBIOTIN SYNTHETASE"/>
    <property type="match status" value="1"/>
</dbReference>
<keyword evidence="1" id="KW-0963">Cytoplasm</keyword>
<proteinExistence type="inferred from homology"/>
<dbReference type="Proteomes" id="UP001596298">
    <property type="component" value="Unassembled WGS sequence"/>
</dbReference>
<feature type="binding site" evidence="1">
    <location>
        <begin position="108"/>
        <end position="111"/>
    </location>
    <ligand>
        <name>ATP</name>
        <dbReference type="ChEBI" id="CHEBI:30616"/>
    </ligand>
</feature>
<evidence type="ECO:0000313" key="2">
    <source>
        <dbReference type="EMBL" id="MFC6707852.1"/>
    </source>
</evidence>
<dbReference type="InterPro" id="IPR004472">
    <property type="entry name" value="DTB_synth_BioD"/>
</dbReference>
<feature type="binding site" evidence="1">
    <location>
        <position position="203"/>
    </location>
    <ligand>
        <name>ATP</name>
        <dbReference type="ChEBI" id="CHEBI:30616"/>
    </ligand>
</feature>
<dbReference type="GO" id="GO:0004141">
    <property type="term" value="F:dethiobiotin synthase activity"/>
    <property type="evidence" value="ECO:0007669"/>
    <property type="project" value="UniProtKB-EC"/>
</dbReference>
<keyword evidence="1" id="KW-0479">Metal-binding</keyword>
<feature type="active site" evidence="1">
    <location>
        <position position="37"/>
    </location>
</feature>
<feature type="binding site" evidence="1">
    <location>
        <position position="16"/>
    </location>
    <ligand>
        <name>Mg(2+)</name>
        <dbReference type="ChEBI" id="CHEBI:18420"/>
    </ligand>
</feature>
<dbReference type="Gene3D" id="3.40.50.300">
    <property type="entry name" value="P-loop containing nucleotide triphosphate hydrolases"/>
    <property type="match status" value="1"/>
</dbReference>
<dbReference type="InterPro" id="IPR027417">
    <property type="entry name" value="P-loop_NTPase"/>
</dbReference>
<comment type="similarity">
    <text evidence="1">Belongs to the dethiobiotin synthetase family.</text>
</comment>
<dbReference type="PANTHER" id="PTHR43210:SF5">
    <property type="entry name" value="DETHIOBIOTIN SYNTHETASE"/>
    <property type="match status" value="1"/>
</dbReference>
<comment type="pathway">
    <text evidence="1">Cofactor biosynthesis; biotin biosynthesis; biotin from 7,8-diaminononanoate: step 1/2.</text>
</comment>
<dbReference type="SUPFAM" id="SSF52540">
    <property type="entry name" value="P-loop containing nucleoside triphosphate hydrolases"/>
    <property type="match status" value="1"/>
</dbReference>
<keyword evidence="1 2" id="KW-0436">Ligase</keyword>
<keyword evidence="1" id="KW-0547">Nucleotide-binding</keyword>
<feature type="binding site" evidence="1">
    <location>
        <position position="108"/>
    </location>
    <ligand>
        <name>Mg(2+)</name>
        <dbReference type="ChEBI" id="CHEBI:18420"/>
    </ligand>
</feature>
<comment type="cofactor">
    <cofactor evidence="1">
        <name>Mg(2+)</name>
        <dbReference type="ChEBI" id="CHEBI:18420"/>
    </cofactor>
</comment>
<protein>
    <recommendedName>
        <fullName evidence="1">ATP-dependent dethiobiotin synthetase BioD</fullName>
        <ecNumber evidence="1">6.3.3.3</ecNumber>
    </recommendedName>
    <alternativeName>
        <fullName evidence="1">DTB synthetase</fullName>
        <shortName evidence="1">DTBS</shortName>
    </alternativeName>
    <alternativeName>
        <fullName evidence="1">Dethiobiotin synthase</fullName>
    </alternativeName>
</protein>
<dbReference type="PIRSF" id="PIRSF006755">
    <property type="entry name" value="DTB_synth"/>
    <property type="match status" value="1"/>
</dbReference>
<feature type="binding site" evidence="1">
    <location>
        <position position="50"/>
    </location>
    <ligand>
        <name>ATP</name>
        <dbReference type="ChEBI" id="CHEBI:30616"/>
    </ligand>
</feature>
<comment type="caution">
    <text evidence="2">The sequence shown here is derived from an EMBL/GenBank/DDBJ whole genome shotgun (WGS) entry which is preliminary data.</text>
</comment>
<accession>A0ABW2AM04</accession>
<feature type="binding site" evidence="1">
    <location>
        <position position="41"/>
    </location>
    <ligand>
        <name>substrate</name>
    </ligand>
</feature>
<keyword evidence="1" id="KW-0067">ATP-binding</keyword>